<dbReference type="Proteomes" id="UP001595729">
    <property type="component" value="Unassembled WGS sequence"/>
</dbReference>
<protein>
    <submittedName>
        <fullName evidence="2">DUF3014 domain-containing protein</fullName>
    </submittedName>
</protein>
<organism evidence="2 3">
    <name type="scientific">Hydrogenophaga luteola</name>
    <dbReference type="NCBI Taxonomy" id="1591122"/>
    <lineage>
        <taxon>Bacteria</taxon>
        <taxon>Pseudomonadati</taxon>
        <taxon>Pseudomonadota</taxon>
        <taxon>Betaproteobacteria</taxon>
        <taxon>Burkholderiales</taxon>
        <taxon>Comamonadaceae</taxon>
        <taxon>Hydrogenophaga</taxon>
    </lineage>
</organism>
<dbReference type="EMBL" id="JBHRXX010000007">
    <property type="protein sequence ID" value="MFC3685036.1"/>
    <property type="molecule type" value="Genomic_DNA"/>
</dbReference>
<evidence type="ECO:0000256" key="1">
    <source>
        <dbReference type="SAM" id="Phobius"/>
    </source>
</evidence>
<keyword evidence="1" id="KW-1133">Transmembrane helix</keyword>
<keyword evidence="3" id="KW-1185">Reference proteome</keyword>
<dbReference type="Pfam" id="PF11219">
    <property type="entry name" value="DUF3014"/>
    <property type="match status" value="1"/>
</dbReference>
<name>A0ABV7W8X1_9BURK</name>
<accession>A0ABV7W8X1</accession>
<keyword evidence="1" id="KW-0812">Transmembrane</keyword>
<sequence>MQPELDRDEYRPPEPSRTPSLLVVAIVLALVAAAGYFAWQHYRPVPDLEAVPVAAAPAAPAEQTPPAAPAAAPATPSVEHPIDAAETGADAQADKEPLPTLADAGPQVNQMLERLIGRKNVLHFLQIDGFLSHAVATVDNLARPHAPVTVWPVSPTPQRFTTQRNAADGTETIHPENSRRYQPLVGLIESVDTAQAVGMYRRLYPLVQQAYVEQGFPGRYFNDRLVQVIDHLIATPVPAQAPAVHLVEVKGSVPSQRPWVRYEFADPELQSLSAGRKILIRIGPDNQRRLQAKLADIRGHLVKK</sequence>
<reference evidence="3" key="1">
    <citation type="journal article" date="2019" name="Int. J. Syst. Evol. Microbiol.">
        <title>The Global Catalogue of Microorganisms (GCM) 10K type strain sequencing project: providing services to taxonomists for standard genome sequencing and annotation.</title>
        <authorList>
            <consortium name="The Broad Institute Genomics Platform"/>
            <consortium name="The Broad Institute Genome Sequencing Center for Infectious Disease"/>
            <person name="Wu L."/>
            <person name="Ma J."/>
        </authorList>
    </citation>
    <scope>NUCLEOTIDE SEQUENCE [LARGE SCALE GENOMIC DNA]</scope>
    <source>
        <strain evidence="3">KCTC 42501</strain>
    </source>
</reference>
<comment type="caution">
    <text evidence="2">The sequence shown here is derived from an EMBL/GenBank/DDBJ whole genome shotgun (WGS) entry which is preliminary data.</text>
</comment>
<keyword evidence="1" id="KW-0472">Membrane</keyword>
<dbReference type="InterPro" id="IPR021382">
    <property type="entry name" value="DUF3014"/>
</dbReference>
<dbReference type="RefSeq" id="WP_382175616.1">
    <property type="nucleotide sequence ID" value="NZ_JBHRXX010000007.1"/>
</dbReference>
<feature type="transmembrane region" description="Helical" evidence="1">
    <location>
        <begin position="21"/>
        <end position="39"/>
    </location>
</feature>
<proteinExistence type="predicted"/>
<evidence type="ECO:0000313" key="2">
    <source>
        <dbReference type="EMBL" id="MFC3685036.1"/>
    </source>
</evidence>
<evidence type="ECO:0000313" key="3">
    <source>
        <dbReference type="Proteomes" id="UP001595729"/>
    </source>
</evidence>
<gene>
    <name evidence="2" type="ORF">ACFOPI_15635</name>
</gene>